<dbReference type="AlphaFoldDB" id="A0A154BV29"/>
<evidence type="ECO:0000259" key="7">
    <source>
        <dbReference type="PROSITE" id="PS50885"/>
    </source>
</evidence>
<evidence type="ECO:0000259" key="8">
    <source>
        <dbReference type="PROSITE" id="PS50887"/>
    </source>
</evidence>
<dbReference type="Proteomes" id="UP000076268">
    <property type="component" value="Unassembled WGS sequence"/>
</dbReference>
<dbReference type="InterPro" id="IPR033479">
    <property type="entry name" value="dCache_1"/>
</dbReference>
<dbReference type="InterPro" id="IPR000160">
    <property type="entry name" value="GGDEF_dom"/>
</dbReference>
<dbReference type="InterPro" id="IPR043128">
    <property type="entry name" value="Rev_trsase/Diguanyl_cyclase"/>
</dbReference>
<name>A0A154BV29_ANASB</name>
<comment type="subcellular location">
    <subcellularLocation>
        <location evidence="1">Cell membrane</location>
        <topology evidence="1">Multi-pass membrane protein</topology>
    </subcellularLocation>
</comment>
<dbReference type="STRING" id="1794912.AXX12_17655"/>
<keyword evidence="4 6" id="KW-1133">Transmembrane helix</keyword>
<dbReference type="GO" id="GO:1902201">
    <property type="term" value="P:negative regulation of bacterial-type flagellum-dependent cell motility"/>
    <property type="evidence" value="ECO:0007669"/>
    <property type="project" value="TreeGrafter"/>
</dbReference>
<feature type="domain" description="HAMP" evidence="7">
    <location>
        <begin position="284"/>
        <end position="336"/>
    </location>
</feature>
<dbReference type="RefSeq" id="WP_066237858.1">
    <property type="nucleotide sequence ID" value="NZ_LSGP01000006.1"/>
</dbReference>
<dbReference type="GO" id="GO:0052621">
    <property type="term" value="F:diguanylate cyclase activity"/>
    <property type="evidence" value="ECO:0007669"/>
    <property type="project" value="TreeGrafter"/>
</dbReference>
<dbReference type="Pfam" id="PF00990">
    <property type="entry name" value="GGDEF"/>
    <property type="match status" value="1"/>
</dbReference>
<dbReference type="SUPFAM" id="SSF103190">
    <property type="entry name" value="Sensory domain-like"/>
    <property type="match status" value="1"/>
</dbReference>
<dbReference type="SUPFAM" id="SSF55073">
    <property type="entry name" value="Nucleotide cyclase"/>
    <property type="match status" value="1"/>
</dbReference>
<evidence type="ECO:0000256" key="4">
    <source>
        <dbReference type="ARBA" id="ARBA00022989"/>
    </source>
</evidence>
<feature type="domain" description="GGDEF" evidence="8">
    <location>
        <begin position="373"/>
        <end position="496"/>
    </location>
</feature>
<dbReference type="CDD" id="cd01949">
    <property type="entry name" value="GGDEF"/>
    <property type="match status" value="1"/>
</dbReference>
<dbReference type="SMART" id="SM00304">
    <property type="entry name" value="HAMP"/>
    <property type="match status" value="1"/>
</dbReference>
<dbReference type="Pfam" id="PF02743">
    <property type="entry name" value="dCache_1"/>
    <property type="match status" value="1"/>
</dbReference>
<dbReference type="GO" id="GO:0007165">
    <property type="term" value="P:signal transduction"/>
    <property type="evidence" value="ECO:0007669"/>
    <property type="project" value="InterPro"/>
</dbReference>
<evidence type="ECO:0000313" key="10">
    <source>
        <dbReference type="Proteomes" id="UP000076268"/>
    </source>
</evidence>
<sequence length="496" mass="54834">MRFANRVTILLAILIVISSLIQFLAFDRIFLSTTNTLLLATNEKAAQNIGETLASYFTRTQDVVKTIAADPDIRENPNSLNKVNSLIPEINMIFILDTQGNVLRATGANTGANVAKRDYFPRAMQGETYISNVFTSAANRQVIAIATPILENGSVSGVVVASVWLHDNYLSSMFDNKSFGRNGIIMITDAEGIVIYHPDKSRIGKKASIFDKLQEPSGTVTMVNGAGEEQYIGYSKLPGSNWLVAVRTPTAELKELRRLVIYQIIAVSLITIFLAVAIGIYTLRRYIKPFERLVQAFSSVRKGKYRAITPTDYASEFDEIVQAYNLTVKRLEDLHNALRGAADIDGLTGAYNRRAFDQTLASLYSEMQAGSLTSLGILFLDLDNFKNLNDTQGHQAGDDVLRDFAALARSVVEPRTLFRYGGDEFVIILRDLPRSTIISLAEELRSLSEKELRGCTMSIGIATYPENSNSIDELLVFADKALYISKSMKNTVTASL</sequence>
<dbReference type="InterPro" id="IPR029787">
    <property type="entry name" value="Nucleotide_cyclase"/>
</dbReference>
<dbReference type="PROSITE" id="PS50887">
    <property type="entry name" value="GGDEF"/>
    <property type="match status" value="1"/>
</dbReference>
<dbReference type="EMBL" id="LSGP01000006">
    <property type="protein sequence ID" value="KYZ77884.1"/>
    <property type="molecule type" value="Genomic_DNA"/>
</dbReference>
<dbReference type="InterPro" id="IPR029151">
    <property type="entry name" value="Sensor-like_sf"/>
</dbReference>
<evidence type="ECO:0000256" key="3">
    <source>
        <dbReference type="ARBA" id="ARBA00022692"/>
    </source>
</evidence>
<dbReference type="CDD" id="cd12914">
    <property type="entry name" value="PDC1_DGC_like"/>
    <property type="match status" value="1"/>
</dbReference>
<keyword evidence="5 6" id="KW-0472">Membrane</keyword>
<dbReference type="Gene3D" id="3.30.70.270">
    <property type="match status" value="1"/>
</dbReference>
<dbReference type="InterPro" id="IPR050469">
    <property type="entry name" value="Diguanylate_Cyclase"/>
</dbReference>
<evidence type="ECO:0000256" key="5">
    <source>
        <dbReference type="ARBA" id="ARBA00023136"/>
    </source>
</evidence>
<dbReference type="GO" id="GO:0043709">
    <property type="term" value="P:cell adhesion involved in single-species biofilm formation"/>
    <property type="evidence" value="ECO:0007669"/>
    <property type="project" value="TreeGrafter"/>
</dbReference>
<evidence type="ECO:0000313" key="9">
    <source>
        <dbReference type="EMBL" id="KYZ77884.1"/>
    </source>
</evidence>
<keyword evidence="3 6" id="KW-0812">Transmembrane</keyword>
<evidence type="ECO:0000256" key="6">
    <source>
        <dbReference type="SAM" id="Phobius"/>
    </source>
</evidence>
<gene>
    <name evidence="9" type="ORF">AXX12_17655</name>
</gene>
<dbReference type="InterPro" id="IPR003660">
    <property type="entry name" value="HAMP_dom"/>
</dbReference>
<protein>
    <submittedName>
        <fullName evidence="9">Diguanylate cyclase</fullName>
    </submittedName>
</protein>
<dbReference type="CDD" id="cd12912">
    <property type="entry name" value="PDC2_MCP_like"/>
    <property type="match status" value="1"/>
</dbReference>
<proteinExistence type="predicted"/>
<feature type="transmembrane region" description="Helical" evidence="6">
    <location>
        <begin position="7"/>
        <end position="26"/>
    </location>
</feature>
<dbReference type="NCBIfam" id="TIGR00254">
    <property type="entry name" value="GGDEF"/>
    <property type="match status" value="1"/>
</dbReference>
<feature type="transmembrane region" description="Helical" evidence="6">
    <location>
        <begin position="260"/>
        <end position="283"/>
    </location>
</feature>
<dbReference type="PANTHER" id="PTHR45138">
    <property type="entry name" value="REGULATORY COMPONENTS OF SENSORY TRANSDUCTION SYSTEM"/>
    <property type="match status" value="1"/>
</dbReference>
<dbReference type="PROSITE" id="PS50885">
    <property type="entry name" value="HAMP"/>
    <property type="match status" value="1"/>
</dbReference>
<dbReference type="Gene3D" id="6.10.340.10">
    <property type="match status" value="1"/>
</dbReference>
<dbReference type="Gene3D" id="3.30.450.20">
    <property type="entry name" value="PAS domain"/>
    <property type="match status" value="2"/>
</dbReference>
<evidence type="ECO:0000256" key="2">
    <source>
        <dbReference type="ARBA" id="ARBA00022475"/>
    </source>
</evidence>
<organism evidence="9 10">
    <name type="scientific">Anaerosporomusa subterranea</name>
    <dbReference type="NCBI Taxonomy" id="1794912"/>
    <lineage>
        <taxon>Bacteria</taxon>
        <taxon>Bacillati</taxon>
        <taxon>Bacillota</taxon>
        <taxon>Negativicutes</taxon>
        <taxon>Acetonemataceae</taxon>
        <taxon>Anaerosporomusa</taxon>
    </lineage>
</organism>
<evidence type="ECO:0000256" key="1">
    <source>
        <dbReference type="ARBA" id="ARBA00004651"/>
    </source>
</evidence>
<dbReference type="SMART" id="SM00267">
    <property type="entry name" value="GGDEF"/>
    <property type="match status" value="1"/>
</dbReference>
<comment type="caution">
    <text evidence="9">The sequence shown here is derived from an EMBL/GenBank/DDBJ whole genome shotgun (WGS) entry which is preliminary data.</text>
</comment>
<dbReference type="GO" id="GO:0005886">
    <property type="term" value="C:plasma membrane"/>
    <property type="evidence" value="ECO:0007669"/>
    <property type="project" value="UniProtKB-SubCell"/>
</dbReference>
<keyword evidence="2" id="KW-1003">Cell membrane</keyword>
<dbReference type="PANTHER" id="PTHR45138:SF6">
    <property type="entry name" value="DIGUANYLATE CYCLASE DGCN"/>
    <property type="match status" value="1"/>
</dbReference>
<dbReference type="OrthoDB" id="9805474at2"/>
<keyword evidence="10" id="KW-1185">Reference proteome</keyword>
<accession>A0A154BV29</accession>
<reference evidence="9 10" key="1">
    <citation type="submission" date="2016-02" db="EMBL/GenBank/DDBJ databases">
        <title>Anaerosporomusa subterraneum gen. nov., sp. nov., a spore-forming obligate anaerobe isolated from saprolite.</title>
        <authorList>
            <person name="Choi J.K."/>
            <person name="Shah M."/>
            <person name="Yee N."/>
        </authorList>
    </citation>
    <scope>NUCLEOTIDE SEQUENCE [LARGE SCALE GENOMIC DNA]</scope>
    <source>
        <strain evidence="9 10">RU4</strain>
    </source>
</reference>